<proteinExistence type="inferred from homology"/>
<evidence type="ECO:0000256" key="3">
    <source>
        <dbReference type="ARBA" id="ARBA00007131"/>
    </source>
</evidence>
<dbReference type="InterPro" id="IPR005475">
    <property type="entry name" value="Transketolase-like_Pyr-bd"/>
</dbReference>
<dbReference type="PROSITE" id="PS00802">
    <property type="entry name" value="TRANSKETOLASE_2"/>
    <property type="match status" value="1"/>
</dbReference>
<dbReference type="SUPFAM" id="SSF52518">
    <property type="entry name" value="Thiamin diphosphate-binding fold (THDP-binding)"/>
    <property type="match status" value="1"/>
</dbReference>
<evidence type="ECO:0000256" key="6">
    <source>
        <dbReference type="ARBA" id="ARBA00022679"/>
    </source>
</evidence>
<accession>A0AA88HYW7</accession>
<keyword evidence="7" id="KW-0479">Metal-binding</keyword>
<dbReference type="InterPro" id="IPR020826">
    <property type="entry name" value="Transketolase_BS"/>
</dbReference>
<keyword evidence="8" id="KW-0106">Calcium</keyword>
<comment type="subunit">
    <text evidence="4">Homodimer.</text>
</comment>
<evidence type="ECO:0000313" key="12">
    <source>
        <dbReference type="EMBL" id="KAK2717783.1"/>
    </source>
</evidence>
<dbReference type="PANTHER" id="PTHR43195:SF1">
    <property type="entry name" value="FI06132P-RELATED"/>
    <property type="match status" value="1"/>
</dbReference>
<evidence type="ECO:0000313" key="13">
    <source>
        <dbReference type="Proteomes" id="UP001187531"/>
    </source>
</evidence>
<evidence type="ECO:0000256" key="10">
    <source>
        <dbReference type="ARBA" id="ARBA00023052"/>
    </source>
</evidence>
<dbReference type="Pfam" id="PF02779">
    <property type="entry name" value="Transket_pyr"/>
    <property type="match status" value="1"/>
</dbReference>
<evidence type="ECO:0000256" key="1">
    <source>
        <dbReference type="ARBA" id="ARBA00001913"/>
    </source>
</evidence>
<dbReference type="InterPro" id="IPR009014">
    <property type="entry name" value="Transketo_C/PFOR_II"/>
</dbReference>
<dbReference type="CDD" id="cd07033">
    <property type="entry name" value="TPP_PYR_DXS_TK_like"/>
    <property type="match status" value="1"/>
</dbReference>
<keyword evidence="10" id="KW-0786">Thiamine pyrophosphate</keyword>
<dbReference type="EC" id="2.2.1.1" evidence="5"/>
<comment type="similarity">
    <text evidence="3">Belongs to the transketolase family.</text>
</comment>
<evidence type="ECO:0000256" key="2">
    <source>
        <dbReference type="ARBA" id="ARBA00001964"/>
    </source>
</evidence>
<keyword evidence="9" id="KW-0460">Magnesium</keyword>
<dbReference type="FunFam" id="3.40.50.970:FF:000129">
    <property type="entry name" value="Transketolase"/>
    <property type="match status" value="1"/>
</dbReference>
<comment type="caution">
    <text evidence="12">The sequence shown here is derived from an EMBL/GenBank/DDBJ whole genome shotgun (WGS) entry which is preliminary data.</text>
</comment>
<dbReference type="Proteomes" id="UP001187531">
    <property type="component" value="Unassembled WGS sequence"/>
</dbReference>
<dbReference type="SMART" id="SM00861">
    <property type="entry name" value="Transket_pyr"/>
    <property type="match status" value="1"/>
</dbReference>
<organism evidence="12 13">
    <name type="scientific">Artemia franciscana</name>
    <name type="common">Brine shrimp</name>
    <name type="synonym">Artemia sanfranciscana</name>
    <dbReference type="NCBI Taxonomy" id="6661"/>
    <lineage>
        <taxon>Eukaryota</taxon>
        <taxon>Metazoa</taxon>
        <taxon>Ecdysozoa</taxon>
        <taxon>Arthropoda</taxon>
        <taxon>Crustacea</taxon>
        <taxon>Branchiopoda</taxon>
        <taxon>Anostraca</taxon>
        <taxon>Artemiidae</taxon>
        <taxon>Artemia</taxon>
    </lineage>
</organism>
<dbReference type="Gene3D" id="3.40.50.970">
    <property type="match status" value="1"/>
</dbReference>
<dbReference type="GO" id="GO:0030976">
    <property type="term" value="F:thiamine pyrophosphate binding"/>
    <property type="evidence" value="ECO:0007669"/>
    <property type="project" value="TreeGrafter"/>
</dbReference>
<dbReference type="InterPro" id="IPR033248">
    <property type="entry name" value="Transketolase_C"/>
</dbReference>
<dbReference type="EMBL" id="JAVRJZ010000010">
    <property type="protein sequence ID" value="KAK2717783.1"/>
    <property type="molecule type" value="Genomic_DNA"/>
</dbReference>
<evidence type="ECO:0000256" key="4">
    <source>
        <dbReference type="ARBA" id="ARBA00011738"/>
    </source>
</evidence>
<protein>
    <recommendedName>
        <fullName evidence="5">transketolase</fullName>
        <ecNumber evidence="5">2.2.1.1</ecNumber>
    </recommendedName>
</protein>
<dbReference type="PANTHER" id="PTHR43195">
    <property type="entry name" value="TRANSKETOLASE"/>
    <property type="match status" value="1"/>
</dbReference>
<dbReference type="Pfam" id="PF02780">
    <property type="entry name" value="Transketolase_C"/>
    <property type="match status" value="1"/>
</dbReference>
<dbReference type="GO" id="GO:0004802">
    <property type="term" value="F:transketolase activity"/>
    <property type="evidence" value="ECO:0007669"/>
    <property type="project" value="UniProtKB-EC"/>
</dbReference>
<keyword evidence="6" id="KW-0808">Transferase</keyword>
<evidence type="ECO:0000259" key="11">
    <source>
        <dbReference type="SMART" id="SM00861"/>
    </source>
</evidence>
<comment type="cofactor">
    <cofactor evidence="1">
        <name>Ca(2+)</name>
        <dbReference type="ChEBI" id="CHEBI:29108"/>
    </cofactor>
</comment>
<evidence type="ECO:0000256" key="9">
    <source>
        <dbReference type="ARBA" id="ARBA00022842"/>
    </source>
</evidence>
<dbReference type="InterPro" id="IPR051424">
    <property type="entry name" value="Transketolase-like"/>
</dbReference>
<name>A0AA88HYW7_ARTSF</name>
<dbReference type="Gene3D" id="3.40.50.920">
    <property type="match status" value="1"/>
</dbReference>
<evidence type="ECO:0000256" key="7">
    <source>
        <dbReference type="ARBA" id="ARBA00022723"/>
    </source>
</evidence>
<dbReference type="AlphaFoldDB" id="A0AA88HYW7"/>
<gene>
    <name evidence="12" type="ORF">QYM36_006543</name>
</gene>
<sequence length="284" mass="30723">MDGDTKNSTYSKKIKKVSTDNYIECYIAEQNLVGVAIGAACRDRTVAFCSTFAAFFTRTFDQIRMGALSQKNINCVGSHAGVSIGEDGPSQMALEDLAMFRTIPGCTVFYPNDAVSCERACELEANTRGICFIRTSRPATVVIYNNEALFQVGKAQVVRENPGDKIVLIVAGITMHEGLKAADTLATNGIHVCVIDPYTIKPLDADTIRAHALRVGGKILTVEDHYPEGGIGETVACILSTDANITVKRLAVDEVPRSCPPEVLFEKYGNSSNCIVNAVYNLLQ</sequence>
<dbReference type="GO" id="GO:0046872">
    <property type="term" value="F:metal ion binding"/>
    <property type="evidence" value="ECO:0007669"/>
    <property type="project" value="UniProtKB-KW"/>
</dbReference>
<feature type="domain" description="Transketolase-like pyrimidine-binding" evidence="11">
    <location>
        <begin position="1"/>
        <end position="142"/>
    </location>
</feature>
<keyword evidence="13" id="KW-1185">Reference proteome</keyword>
<evidence type="ECO:0000256" key="8">
    <source>
        <dbReference type="ARBA" id="ARBA00022837"/>
    </source>
</evidence>
<dbReference type="SUPFAM" id="SSF52922">
    <property type="entry name" value="TK C-terminal domain-like"/>
    <property type="match status" value="1"/>
</dbReference>
<comment type="cofactor">
    <cofactor evidence="2">
        <name>thiamine diphosphate</name>
        <dbReference type="ChEBI" id="CHEBI:58937"/>
    </cofactor>
</comment>
<reference evidence="12" key="1">
    <citation type="submission" date="2023-07" db="EMBL/GenBank/DDBJ databases">
        <title>Chromosome-level genome assembly of Artemia franciscana.</title>
        <authorList>
            <person name="Jo E."/>
        </authorList>
    </citation>
    <scope>NUCLEOTIDE SEQUENCE</scope>
    <source>
        <tissue evidence="12">Whole body</tissue>
    </source>
</reference>
<dbReference type="InterPro" id="IPR029061">
    <property type="entry name" value="THDP-binding"/>
</dbReference>
<evidence type="ECO:0000256" key="5">
    <source>
        <dbReference type="ARBA" id="ARBA00013152"/>
    </source>
</evidence>